<evidence type="ECO:0000256" key="2">
    <source>
        <dbReference type="PIRSR" id="PIRSR006232-1"/>
    </source>
</evidence>
<gene>
    <name evidence="6" type="ORF">FHW18_000668</name>
</gene>
<dbReference type="Proteomes" id="UP000542125">
    <property type="component" value="Unassembled WGS sequence"/>
</dbReference>
<accession>A0A7Y9IR24</accession>
<protein>
    <submittedName>
        <fullName evidence="6">Redox-sensitive bicupin YhaK (Pirin superfamily)</fullName>
    </submittedName>
</protein>
<evidence type="ECO:0000256" key="3">
    <source>
        <dbReference type="RuleBase" id="RU003457"/>
    </source>
</evidence>
<dbReference type="InterPro" id="IPR012093">
    <property type="entry name" value="Pirin"/>
</dbReference>
<reference evidence="6 7" key="1">
    <citation type="submission" date="2020-07" db="EMBL/GenBank/DDBJ databases">
        <title>Genomic Encyclopedia of Type Strains, Phase IV (KMG-V): Genome sequencing to study the core and pangenomes of soil and plant-associated prokaryotes.</title>
        <authorList>
            <person name="Whitman W."/>
        </authorList>
    </citation>
    <scope>NUCLEOTIDE SEQUENCE [LARGE SCALE GENOMIC DNA]</scope>
    <source>
        <strain evidence="6 7">SAS40</strain>
    </source>
</reference>
<dbReference type="CDD" id="cd02247">
    <property type="entry name" value="cupin_pirin_C"/>
    <property type="match status" value="1"/>
</dbReference>
<keyword evidence="2" id="KW-0479">Metal-binding</keyword>
<evidence type="ECO:0000313" key="7">
    <source>
        <dbReference type="Proteomes" id="UP000542125"/>
    </source>
</evidence>
<evidence type="ECO:0000259" key="5">
    <source>
        <dbReference type="Pfam" id="PF02678"/>
    </source>
</evidence>
<sequence>MIPTATHATPPAAPTHSPVQAPRAIVHRTRGHGGGFITRLMSPSDLGEVLKPFVFLDLFRADQATQRAMEARGGMPIHPHSGVATVTVITEGRMRFDDPDAGKGTIGYGGVEWMRAGGGVWHGKEMTTDDVPLIEGFQLWLALPDALENGPSESRYIEAADMPQDGPARVIVGEYNGVRSPVPAPDGINYLLVTLAAGETFTYQPPAGHTVGWLAVSQGKLSTGATQPSAVAGDMVVFDNSGATLHLQASGDTPAVFVLGSAVPHPHPLHLGNYSVHTSAKALEIGENRIKELGRTLKALGDRRTASGTVPVLR</sequence>
<dbReference type="PANTHER" id="PTHR13903">
    <property type="entry name" value="PIRIN-RELATED"/>
    <property type="match status" value="1"/>
</dbReference>
<dbReference type="InterPro" id="IPR003829">
    <property type="entry name" value="Pirin_N_dom"/>
</dbReference>
<comment type="similarity">
    <text evidence="1 3">Belongs to the pirin family.</text>
</comment>
<dbReference type="Gene3D" id="2.60.120.10">
    <property type="entry name" value="Jelly Rolls"/>
    <property type="match status" value="1"/>
</dbReference>
<dbReference type="PANTHER" id="PTHR13903:SF8">
    <property type="entry name" value="PIRIN"/>
    <property type="match status" value="1"/>
</dbReference>
<dbReference type="InterPro" id="IPR014710">
    <property type="entry name" value="RmlC-like_jellyroll"/>
</dbReference>
<evidence type="ECO:0000313" key="6">
    <source>
        <dbReference type="EMBL" id="NYE81397.1"/>
    </source>
</evidence>
<proteinExistence type="inferred from homology"/>
<dbReference type="InterPro" id="IPR011051">
    <property type="entry name" value="RmlC_Cupin_sf"/>
</dbReference>
<keyword evidence="7" id="KW-1185">Reference proteome</keyword>
<dbReference type="Pfam" id="PF02678">
    <property type="entry name" value="Pirin"/>
    <property type="match status" value="1"/>
</dbReference>
<dbReference type="RefSeq" id="WP_218863115.1">
    <property type="nucleotide sequence ID" value="NZ_JACBYR010000001.1"/>
</dbReference>
<dbReference type="GO" id="GO:0046872">
    <property type="term" value="F:metal ion binding"/>
    <property type="evidence" value="ECO:0007669"/>
    <property type="project" value="UniProtKB-KW"/>
</dbReference>
<feature type="binding site" evidence="2">
    <location>
        <position position="80"/>
    </location>
    <ligand>
        <name>Fe cation</name>
        <dbReference type="ChEBI" id="CHEBI:24875"/>
    </ligand>
</feature>
<keyword evidence="2" id="KW-0408">Iron</keyword>
<comment type="caution">
    <text evidence="6">The sequence shown here is derived from an EMBL/GenBank/DDBJ whole genome shotgun (WGS) entry which is preliminary data.</text>
</comment>
<comment type="cofactor">
    <cofactor evidence="2">
        <name>Fe cation</name>
        <dbReference type="ChEBI" id="CHEBI:24875"/>
    </cofactor>
    <text evidence="2">Binds 1 Fe cation per subunit.</text>
</comment>
<dbReference type="AlphaFoldDB" id="A0A7Y9IR24"/>
<evidence type="ECO:0000256" key="4">
    <source>
        <dbReference type="SAM" id="MobiDB-lite"/>
    </source>
</evidence>
<dbReference type="PIRSF" id="PIRSF006232">
    <property type="entry name" value="Pirin"/>
    <property type="match status" value="1"/>
</dbReference>
<organism evidence="6 7">
    <name type="scientific">Pigmentiphaga litoralis</name>
    <dbReference type="NCBI Taxonomy" id="516702"/>
    <lineage>
        <taxon>Bacteria</taxon>
        <taxon>Pseudomonadati</taxon>
        <taxon>Pseudomonadota</taxon>
        <taxon>Betaproteobacteria</taxon>
        <taxon>Burkholderiales</taxon>
        <taxon>Alcaligenaceae</taxon>
        <taxon>Pigmentiphaga</taxon>
    </lineage>
</organism>
<dbReference type="EMBL" id="JACBYR010000001">
    <property type="protein sequence ID" value="NYE81397.1"/>
    <property type="molecule type" value="Genomic_DNA"/>
</dbReference>
<feature type="region of interest" description="Disordered" evidence="4">
    <location>
        <begin position="1"/>
        <end position="22"/>
    </location>
</feature>
<name>A0A7Y9IR24_9BURK</name>
<evidence type="ECO:0000256" key="1">
    <source>
        <dbReference type="ARBA" id="ARBA00008416"/>
    </source>
</evidence>
<feature type="compositionally biased region" description="Low complexity" evidence="4">
    <location>
        <begin position="1"/>
        <end position="16"/>
    </location>
</feature>
<feature type="binding site" evidence="2">
    <location>
        <position position="122"/>
    </location>
    <ligand>
        <name>Fe cation</name>
        <dbReference type="ChEBI" id="CHEBI:24875"/>
    </ligand>
</feature>
<dbReference type="SUPFAM" id="SSF51182">
    <property type="entry name" value="RmlC-like cupins"/>
    <property type="match status" value="1"/>
</dbReference>
<feature type="domain" description="Pirin N-terminal" evidence="5">
    <location>
        <begin position="47"/>
        <end position="141"/>
    </location>
</feature>
<feature type="binding site" evidence="2">
    <location>
        <position position="78"/>
    </location>
    <ligand>
        <name>Fe cation</name>
        <dbReference type="ChEBI" id="CHEBI:24875"/>
    </ligand>
</feature>
<feature type="binding site" evidence="2">
    <location>
        <position position="125"/>
    </location>
    <ligand>
        <name>Fe cation</name>
        <dbReference type="ChEBI" id="CHEBI:24875"/>
    </ligand>
</feature>